<dbReference type="CDD" id="cd06223">
    <property type="entry name" value="PRTases_typeI"/>
    <property type="match status" value="1"/>
</dbReference>
<sequence>MRLLNNLFTSVCAHILPTSCISCGSFQRDSLCLKCTTQLTANGLFNYVCCLQCGVPLQADETSQVHCIQCIRTPPYFDQTICLDRYLGCLQNALHLLKYQKRLAYAHGLAQVWDQFIPRDLKTHHAHFLLPVPLSKEKLAMRGFNQSWEIARRIQCPEQMQRLPNVLLRLHHPVQQALASRSARELAIRDQFYINPLYRAQLEQQTVVVFDDVMTTGATFNEIARILKDNGVSRVINWAVLRTLEPQQTKTLHV</sequence>
<comment type="similarity">
    <text evidence="1">Belongs to the ComF/GntX family.</text>
</comment>
<dbReference type="InterPro" id="IPR000836">
    <property type="entry name" value="PRTase_dom"/>
</dbReference>
<organism evidence="2 3">
    <name type="scientific">Polynucleobacter sphagniphilus</name>
    <dbReference type="NCBI Taxonomy" id="1743169"/>
    <lineage>
        <taxon>Bacteria</taxon>
        <taxon>Pseudomonadati</taxon>
        <taxon>Pseudomonadota</taxon>
        <taxon>Betaproteobacteria</taxon>
        <taxon>Burkholderiales</taxon>
        <taxon>Burkholderiaceae</taxon>
        <taxon>Polynucleobacter</taxon>
    </lineage>
</organism>
<comment type="caution">
    <text evidence="2">The sequence shown here is derived from an EMBL/GenBank/DDBJ whole genome shotgun (WGS) entry which is preliminary data.</text>
</comment>
<gene>
    <name evidence="2" type="ORF">M2127_000119</name>
</gene>
<accession>A0AA43M604</accession>
<dbReference type="Gene3D" id="3.40.50.2020">
    <property type="match status" value="1"/>
</dbReference>
<keyword evidence="3" id="KW-1185">Reference proteome</keyword>
<evidence type="ECO:0000256" key="1">
    <source>
        <dbReference type="ARBA" id="ARBA00008007"/>
    </source>
</evidence>
<evidence type="ECO:0000313" key="2">
    <source>
        <dbReference type="EMBL" id="MDH6502836.1"/>
    </source>
</evidence>
<dbReference type="GeneID" id="83596413"/>
<dbReference type="InterPro" id="IPR029057">
    <property type="entry name" value="PRTase-like"/>
</dbReference>
<dbReference type="Proteomes" id="UP001161160">
    <property type="component" value="Unassembled WGS sequence"/>
</dbReference>
<name>A0AA43M604_9BURK</name>
<dbReference type="RefSeq" id="WP_076023845.1">
    <property type="nucleotide sequence ID" value="NZ_JAQFIK010000003.1"/>
</dbReference>
<reference evidence="2" key="1">
    <citation type="submission" date="2023-04" db="EMBL/GenBank/DDBJ databases">
        <title>Genome Encyclopedia of Bacteria and Archaea VI: Functional Genomics of Type Strains.</title>
        <authorList>
            <person name="Whitman W."/>
        </authorList>
    </citation>
    <scope>NUCLEOTIDE SEQUENCE</scope>
    <source>
        <strain evidence="2">Enz.4-51</strain>
    </source>
</reference>
<dbReference type="SUPFAM" id="SSF53271">
    <property type="entry name" value="PRTase-like"/>
    <property type="match status" value="1"/>
</dbReference>
<dbReference type="PANTHER" id="PTHR47505">
    <property type="entry name" value="DNA UTILIZATION PROTEIN YHGH"/>
    <property type="match status" value="1"/>
</dbReference>
<dbReference type="EMBL" id="JARXYA010000001">
    <property type="protein sequence ID" value="MDH6502836.1"/>
    <property type="molecule type" value="Genomic_DNA"/>
</dbReference>
<dbReference type="PANTHER" id="PTHR47505:SF1">
    <property type="entry name" value="DNA UTILIZATION PROTEIN YHGH"/>
    <property type="match status" value="1"/>
</dbReference>
<proteinExistence type="inferred from homology"/>
<evidence type="ECO:0000313" key="3">
    <source>
        <dbReference type="Proteomes" id="UP001161160"/>
    </source>
</evidence>
<protein>
    <submittedName>
        <fullName evidence="2">ComF family protein</fullName>
    </submittedName>
</protein>
<dbReference type="InterPro" id="IPR051910">
    <property type="entry name" value="ComF/GntX_DNA_util-trans"/>
</dbReference>
<dbReference type="AlphaFoldDB" id="A0AA43M604"/>